<reference evidence="1 2" key="2">
    <citation type="submission" date="2019-01" db="EMBL/GenBank/DDBJ databases">
        <title>Tautonia sociabilis, a novel thermotolerant planctomycete of Isosphaeraceae family, isolated from a 4000 m deep subterranean habitat.</title>
        <authorList>
            <person name="Kovaleva O.L."/>
            <person name="Elcheninov A.G."/>
            <person name="Van Heerden E."/>
            <person name="Toshchakov S.V."/>
            <person name="Novikov A."/>
            <person name="Bonch-Osmolovskaya E.A."/>
            <person name="Kublanov I.V."/>
        </authorList>
    </citation>
    <scope>NUCLEOTIDE SEQUENCE [LARGE SCALE GENOMIC DNA]</scope>
    <source>
        <strain evidence="1 2">GM2012</strain>
    </source>
</reference>
<reference evidence="1 2" key="1">
    <citation type="submission" date="2018-12" db="EMBL/GenBank/DDBJ databases">
        <authorList>
            <person name="Toschakov S.V."/>
        </authorList>
    </citation>
    <scope>NUCLEOTIDE SEQUENCE [LARGE SCALE GENOMIC DNA]</scope>
    <source>
        <strain evidence="1 2">GM2012</strain>
    </source>
</reference>
<name>A0A432MF05_9BACT</name>
<dbReference type="Gene3D" id="3.40.50.1000">
    <property type="entry name" value="HAD superfamily/HAD-like"/>
    <property type="match status" value="1"/>
</dbReference>
<keyword evidence="2" id="KW-1185">Reference proteome</keyword>
<organism evidence="1 2">
    <name type="scientific">Tautonia sociabilis</name>
    <dbReference type="NCBI Taxonomy" id="2080755"/>
    <lineage>
        <taxon>Bacteria</taxon>
        <taxon>Pseudomonadati</taxon>
        <taxon>Planctomycetota</taxon>
        <taxon>Planctomycetia</taxon>
        <taxon>Isosphaerales</taxon>
        <taxon>Isosphaeraceae</taxon>
        <taxon>Tautonia</taxon>
    </lineage>
</organism>
<dbReference type="SUPFAM" id="SSF56784">
    <property type="entry name" value="HAD-like"/>
    <property type="match status" value="1"/>
</dbReference>
<dbReference type="EMBL" id="RYZH01000050">
    <property type="protein sequence ID" value="RUL84341.1"/>
    <property type="molecule type" value="Genomic_DNA"/>
</dbReference>
<protein>
    <submittedName>
        <fullName evidence="1">Uncharacterized protein</fullName>
    </submittedName>
</protein>
<comment type="caution">
    <text evidence="1">The sequence shown here is derived from an EMBL/GenBank/DDBJ whole genome shotgun (WGS) entry which is preliminary data.</text>
</comment>
<proteinExistence type="predicted"/>
<sequence>MPRFLALAADFDGTLAQDGAIDGPTRDPLRRLKASGLRAAMAGIGLFPRNVVSVGDAENDRELLRESECGVAVANAVPALAGEADWTTSGSRGEGVAERIDRLDEDDLAGIVSRLNRLELPIGAERGAGGRPFGVPPIGTTILIAGTSGAGRSAMVLGVLDRLSGRGYQFCVVDPEGAIAHQPGGWGIVLGGPDAPPCLLPASREPSEAPGELANAVIVTGSPGAVSPRVLGAVGQVWAVGDDPSATLREFAIGVGEREPEVGEDGLDPSECLAWPRRPEPAPPRVVRLSLARTSAKGAARR</sequence>
<dbReference type="OrthoDB" id="9768060at2"/>
<dbReference type="Proteomes" id="UP000280296">
    <property type="component" value="Unassembled WGS sequence"/>
</dbReference>
<dbReference type="InterPro" id="IPR027417">
    <property type="entry name" value="P-loop_NTPase"/>
</dbReference>
<accession>A0A432MF05</accession>
<dbReference type="RefSeq" id="WP_126727359.1">
    <property type="nucleotide sequence ID" value="NZ_RYZH01000050.1"/>
</dbReference>
<dbReference type="InterPro" id="IPR036412">
    <property type="entry name" value="HAD-like_sf"/>
</dbReference>
<dbReference type="InterPro" id="IPR023214">
    <property type="entry name" value="HAD_sf"/>
</dbReference>
<dbReference type="Pfam" id="PF08282">
    <property type="entry name" value="Hydrolase_3"/>
    <property type="match status" value="1"/>
</dbReference>
<evidence type="ECO:0000313" key="1">
    <source>
        <dbReference type="EMBL" id="RUL84341.1"/>
    </source>
</evidence>
<dbReference type="SUPFAM" id="SSF52540">
    <property type="entry name" value="P-loop containing nucleoside triphosphate hydrolases"/>
    <property type="match status" value="1"/>
</dbReference>
<dbReference type="AlphaFoldDB" id="A0A432MF05"/>
<gene>
    <name evidence="1" type="ORF">TsocGM_20660</name>
</gene>
<evidence type="ECO:0000313" key="2">
    <source>
        <dbReference type="Proteomes" id="UP000280296"/>
    </source>
</evidence>